<dbReference type="AlphaFoldDB" id="A0A0D6PF37"/>
<keyword evidence="3" id="KW-1185">Reference proteome</keyword>
<feature type="compositionally biased region" description="Pro residues" evidence="1">
    <location>
        <begin position="1"/>
        <end position="11"/>
    </location>
</feature>
<sequence>MSDETAPPPAPQHEGRRFYREPPEPRAQRRRGIVDGGAGTVRVTIPGGDVLSFSTAGLPKASMDYLATLGLWSYLSRAGDMADAMAKLGAGEVPAPKKTELKLTQWRQAVAGAMVEACRKAGKPITHDEARTRAAEMDRGAVESHKRDPLVIKHWHKINGTAPAGASALVEAAGVTDEAAPE</sequence>
<feature type="compositionally biased region" description="Basic and acidic residues" evidence="1">
    <location>
        <begin position="13"/>
        <end position="27"/>
    </location>
</feature>
<dbReference type="Proteomes" id="UP000032668">
    <property type="component" value="Unassembled WGS sequence"/>
</dbReference>
<dbReference type="EMBL" id="BANC01000030">
    <property type="protein sequence ID" value="GAN79818.1"/>
    <property type="molecule type" value="Genomic_DNA"/>
</dbReference>
<reference evidence="2 3" key="1">
    <citation type="submission" date="2012-11" db="EMBL/GenBank/DDBJ databases">
        <title>Whole genome sequence of Acidocella aminolytica 101 = DSM 11237.</title>
        <authorList>
            <person name="Azuma Y."/>
            <person name="Higashiura N."/>
            <person name="Hirakawa H."/>
            <person name="Matsushita K."/>
        </authorList>
    </citation>
    <scope>NUCLEOTIDE SEQUENCE [LARGE SCALE GENOMIC DNA]</scope>
    <source>
        <strain evidence="3">101 / DSM 11237</strain>
    </source>
</reference>
<organism evidence="2 3">
    <name type="scientific">Acidocella aminolytica 101 = DSM 11237</name>
    <dbReference type="NCBI Taxonomy" id="1120923"/>
    <lineage>
        <taxon>Bacteria</taxon>
        <taxon>Pseudomonadati</taxon>
        <taxon>Pseudomonadota</taxon>
        <taxon>Alphaproteobacteria</taxon>
        <taxon>Acetobacterales</taxon>
        <taxon>Acidocellaceae</taxon>
        <taxon>Acidocella</taxon>
    </lineage>
</organism>
<dbReference type="STRING" id="1120923.SAMN02746095_02982"/>
<evidence type="ECO:0000256" key="1">
    <source>
        <dbReference type="SAM" id="MobiDB-lite"/>
    </source>
</evidence>
<gene>
    <name evidence="2" type="ORF">Aam_030_051</name>
</gene>
<evidence type="ECO:0000313" key="3">
    <source>
        <dbReference type="Proteomes" id="UP000032668"/>
    </source>
</evidence>
<name>A0A0D6PF37_9PROT</name>
<evidence type="ECO:0000313" key="2">
    <source>
        <dbReference type="EMBL" id="GAN79818.1"/>
    </source>
</evidence>
<proteinExistence type="predicted"/>
<dbReference type="RefSeq" id="WP_048878250.1">
    <property type="nucleotide sequence ID" value="NZ_BANC01000030.1"/>
</dbReference>
<comment type="caution">
    <text evidence="2">The sequence shown here is derived from an EMBL/GenBank/DDBJ whole genome shotgun (WGS) entry which is preliminary data.</text>
</comment>
<accession>A0A0D6PF37</accession>
<protein>
    <submittedName>
        <fullName evidence="2">Uncharacterized protein</fullName>
    </submittedName>
</protein>
<feature type="region of interest" description="Disordered" evidence="1">
    <location>
        <begin position="1"/>
        <end position="39"/>
    </location>
</feature>